<evidence type="ECO:0000256" key="1">
    <source>
        <dbReference type="SAM" id="MobiDB-lite"/>
    </source>
</evidence>
<evidence type="ECO:0000313" key="3">
    <source>
        <dbReference type="Proteomes" id="UP000600946"/>
    </source>
</evidence>
<protein>
    <submittedName>
        <fullName evidence="2">Uncharacterized protein</fullName>
    </submittedName>
</protein>
<keyword evidence="3" id="KW-1185">Reference proteome</keyword>
<dbReference type="Proteomes" id="UP000600946">
    <property type="component" value="Unassembled WGS sequence"/>
</dbReference>
<sequence>MDVNRAAQQPNSPTAQRAGTAAPATAGGFRGLAPDRVPRGPYAPATPDSLGAALAGLQARLDAMTREVLPEPGCPVCREASSARGRAHGTGDADGVRRAGGVIRAHRLGHGSRSAQVMTLDLAELQFTDFGERRPGDIDPATCPACAMVVRILYEAAATRSTELLSSGVELGTLHALVGHPLDRRPARRNFLARTLGGR</sequence>
<proteinExistence type="predicted"/>
<accession>A0ABQ3A209</accession>
<evidence type="ECO:0000313" key="2">
    <source>
        <dbReference type="EMBL" id="GGY32651.1"/>
    </source>
</evidence>
<organism evidence="2 3">
    <name type="scientific">Streptomyces xanthochromogenes</name>
    <dbReference type="NCBI Taxonomy" id="67384"/>
    <lineage>
        <taxon>Bacteria</taxon>
        <taxon>Bacillati</taxon>
        <taxon>Actinomycetota</taxon>
        <taxon>Actinomycetes</taxon>
        <taxon>Kitasatosporales</taxon>
        <taxon>Streptomycetaceae</taxon>
        <taxon>Streptomyces</taxon>
    </lineage>
</organism>
<dbReference type="EMBL" id="BMUU01000004">
    <property type="protein sequence ID" value="GGY32651.1"/>
    <property type="molecule type" value="Genomic_DNA"/>
</dbReference>
<reference evidence="3" key="1">
    <citation type="journal article" date="2019" name="Int. J. Syst. Evol. Microbiol.">
        <title>The Global Catalogue of Microorganisms (GCM) 10K type strain sequencing project: providing services to taxonomists for standard genome sequencing and annotation.</title>
        <authorList>
            <consortium name="The Broad Institute Genomics Platform"/>
            <consortium name="The Broad Institute Genome Sequencing Center for Infectious Disease"/>
            <person name="Wu L."/>
            <person name="Ma J."/>
        </authorList>
    </citation>
    <scope>NUCLEOTIDE SEQUENCE [LARGE SCALE GENOMIC DNA]</scope>
    <source>
        <strain evidence="3">JCM 4594</strain>
    </source>
</reference>
<comment type="caution">
    <text evidence="2">The sequence shown here is derived from an EMBL/GenBank/DDBJ whole genome shotgun (WGS) entry which is preliminary data.</text>
</comment>
<feature type="compositionally biased region" description="Low complexity" evidence="1">
    <location>
        <begin position="14"/>
        <end position="27"/>
    </location>
</feature>
<dbReference type="RefSeq" id="WP_161246473.1">
    <property type="nucleotide sequence ID" value="NZ_BMUU01000004.1"/>
</dbReference>
<name>A0ABQ3A209_9ACTN</name>
<gene>
    <name evidence="2" type="ORF">GCM10010326_28280</name>
</gene>
<dbReference type="GeneID" id="96290799"/>
<feature type="compositionally biased region" description="Polar residues" evidence="1">
    <location>
        <begin position="1"/>
        <end position="13"/>
    </location>
</feature>
<feature type="region of interest" description="Disordered" evidence="1">
    <location>
        <begin position="1"/>
        <end position="45"/>
    </location>
</feature>